<dbReference type="EMBL" id="MU276302">
    <property type="protein sequence ID" value="KAI0039463.1"/>
    <property type="molecule type" value="Genomic_DNA"/>
</dbReference>
<gene>
    <name evidence="1" type="ORF">FA95DRAFT_1612556</name>
</gene>
<dbReference type="Proteomes" id="UP000814033">
    <property type="component" value="Unassembled WGS sequence"/>
</dbReference>
<protein>
    <submittedName>
        <fullName evidence="1">Uncharacterized protein</fullName>
    </submittedName>
</protein>
<proteinExistence type="predicted"/>
<reference evidence="1" key="1">
    <citation type="submission" date="2021-02" db="EMBL/GenBank/DDBJ databases">
        <authorList>
            <consortium name="DOE Joint Genome Institute"/>
            <person name="Ahrendt S."/>
            <person name="Looney B.P."/>
            <person name="Miyauchi S."/>
            <person name="Morin E."/>
            <person name="Drula E."/>
            <person name="Courty P.E."/>
            <person name="Chicoki N."/>
            <person name="Fauchery L."/>
            <person name="Kohler A."/>
            <person name="Kuo A."/>
            <person name="Labutti K."/>
            <person name="Pangilinan J."/>
            <person name="Lipzen A."/>
            <person name="Riley R."/>
            <person name="Andreopoulos W."/>
            <person name="He G."/>
            <person name="Johnson J."/>
            <person name="Barry K.W."/>
            <person name="Grigoriev I.V."/>
            <person name="Nagy L."/>
            <person name="Hibbett D."/>
            <person name="Henrissat B."/>
            <person name="Matheny P.B."/>
            <person name="Labbe J."/>
            <person name="Martin F."/>
        </authorList>
    </citation>
    <scope>NUCLEOTIDE SEQUENCE</scope>
    <source>
        <strain evidence="1">FP105234-sp</strain>
    </source>
</reference>
<name>A0ACB8R5Z8_9AGAM</name>
<keyword evidence="2" id="KW-1185">Reference proteome</keyword>
<accession>A0ACB8R5Z8</accession>
<organism evidence="1 2">
    <name type="scientific">Auriscalpium vulgare</name>
    <dbReference type="NCBI Taxonomy" id="40419"/>
    <lineage>
        <taxon>Eukaryota</taxon>
        <taxon>Fungi</taxon>
        <taxon>Dikarya</taxon>
        <taxon>Basidiomycota</taxon>
        <taxon>Agaricomycotina</taxon>
        <taxon>Agaricomycetes</taxon>
        <taxon>Russulales</taxon>
        <taxon>Auriscalpiaceae</taxon>
        <taxon>Auriscalpium</taxon>
    </lineage>
</organism>
<evidence type="ECO:0000313" key="2">
    <source>
        <dbReference type="Proteomes" id="UP000814033"/>
    </source>
</evidence>
<reference evidence="1" key="2">
    <citation type="journal article" date="2022" name="New Phytol.">
        <title>Evolutionary transition to the ectomycorrhizal habit in the genomes of a hyperdiverse lineage of mushroom-forming fungi.</title>
        <authorList>
            <person name="Looney B."/>
            <person name="Miyauchi S."/>
            <person name="Morin E."/>
            <person name="Drula E."/>
            <person name="Courty P.E."/>
            <person name="Kohler A."/>
            <person name="Kuo A."/>
            <person name="LaButti K."/>
            <person name="Pangilinan J."/>
            <person name="Lipzen A."/>
            <person name="Riley R."/>
            <person name="Andreopoulos W."/>
            <person name="He G."/>
            <person name="Johnson J."/>
            <person name="Nolan M."/>
            <person name="Tritt A."/>
            <person name="Barry K.W."/>
            <person name="Grigoriev I.V."/>
            <person name="Nagy L.G."/>
            <person name="Hibbett D."/>
            <person name="Henrissat B."/>
            <person name="Matheny P.B."/>
            <person name="Labbe J."/>
            <person name="Martin F.M."/>
        </authorList>
    </citation>
    <scope>NUCLEOTIDE SEQUENCE</scope>
    <source>
        <strain evidence="1">FP105234-sp</strain>
    </source>
</reference>
<comment type="caution">
    <text evidence="1">The sequence shown here is derived from an EMBL/GenBank/DDBJ whole genome shotgun (WGS) entry which is preliminary data.</text>
</comment>
<evidence type="ECO:0000313" key="1">
    <source>
        <dbReference type="EMBL" id="KAI0039463.1"/>
    </source>
</evidence>
<sequence>MESHIAFEITAPPRGKIVVELVLSPTELVSFASWQPDLTAGPANSAWRSATHPIAAPLASAEASSNECKSAGALVIDPKGPGALVANHRAVTVKLHVPHDASPGASVTLEEVLGRLVSK</sequence>